<dbReference type="AlphaFoldDB" id="A0A7Y9XXC3"/>
<evidence type="ECO:0000313" key="1">
    <source>
        <dbReference type="EMBL" id="NYH95100.1"/>
    </source>
</evidence>
<keyword evidence="2" id="KW-1185">Reference proteome</keyword>
<comment type="caution">
    <text evidence="1">The sequence shown here is derived from an EMBL/GenBank/DDBJ whole genome shotgun (WGS) entry which is preliminary data.</text>
</comment>
<accession>A0A7Y9XXC3</accession>
<dbReference type="PROSITE" id="PS51257">
    <property type="entry name" value="PROKAR_LIPOPROTEIN"/>
    <property type="match status" value="1"/>
</dbReference>
<proteinExistence type="predicted"/>
<dbReference type="EMBL" id="JACBZF010000002">
    <property type="protein sequence ID" value="NYH95100.1"/>
    <property type="molecule type" value="Genomic_DNA"/>
</dbReference>
<gene>
    <name evidence="1" type="ORF">FHS75_001419</name>
</gene>
<protein>
    <submittedName>
        <fullName evidence="1">Uncharacterized protein</fullName>
    </submittedName>
</protein>
<organism evidence="1 2">
    <name type="scientific">Novosphingobium marinum</name>
    <dbReference type="NCBI Taxonomy" id="1514948"/>
    <lineage>
        <taxon>Bacteria</taxon>
        <taxon>Pseudomonadati</taxon>
        <taxon>Pseudomonadota</taxon>
        <taxon>Alphaproteobacteria</taxon>
        <taxon>Sphingomonadales</taxon>
        <taxon>Sphingomonadaceae</taxon>
        <taxon>Novosphingobium</taxon>
    </lineage>
</organism>
<dbReference type="Proteomes" id="UP000522081">
    <property type="component" value="Unassembled WGS sequence"/>
</dbReference>
<evidence type="ECO:0000313" key="2">
    <source>
        <dbReference type="Proteomes" id="UP000522081"/>
    </source>
</evidence>
<reference evidence="1 2" key="1">
    <citation type="submission" date="2020-07" db="EMBL/GenBank/DDBJ databases">
        <title>Genomic Encyclopedia of Type Strains, Phase IV (KMG-IV): sequencing the most valuable type-strain genomes for metagenomic binning, comparative biology and taxonomic classification.</title>
        <authorList>
            <person name="Goeker M."/>
        </authorList>
    </citation>
    <scope>NUCLEOTIDE SEQUENCE [LARGE SCALE GENOMIC DNA]</scope>
    <source>
        <strain evidence="1 2">DSM 29043</strain>
    </source>
</reference>
<sequence>MSFGCRRVAGPATLGYACEGGDDQELDADVR</sequence>
<name>A0A7Y9XXC3_9SPHN</name>